<organism evidence="1 2">
    <name type="scientific">Nocardioides caricicola</name>
    <dbReference type="NCBI Taxonomy" id="634770"/>
    <lineage>
        <taxon>Bacteria</taxon>
        <taxon>Bacillati</taxon>
        <taxon>Actinomycetota</taxon>
        <taxon>Actinomycetes</taxon>
        <taxon>Propionibacteriales</taxon>
        <taxon>Nocardioidaceae</taxon>
        <taxon>Nocardioides</taxon>
    </lineage>
</organism>
<comment type="caution">
    <text evidence="1">The sequence shown here is derived from an EMBL/GenBank/DDBJ whole genome shotgun (WGS) entry which is preliminary data.</text>
</comment>
<dbReference type="EMBL" id="JBHSMD010000010">
    <property type="protein sequence ID" value="MFC5495555.1"/>
    <property type="molecule type" value="Genomic_DNA"/>
</dbReference>
<protein>
    <submittedName>
        <fullName evidence="1">Uncharacterized protein</fullName>
    </submittedName>
</protein>
<proteinExistence type="predicted"/>
<keyword evidence="2" id="KW-1185">Reference proteome</keyword>
<accession>A0ABW0N525</accession>
<reference evidence="2" key="1">
    <citation type="journal article" date="2019" name="Int. J. Syst. Evol. Microbiol.">
        <title>The Global Catalogue of Microorganisms (GCM) 10K type strain sequencing project: providing services to taxonomists for standard genome sequencing and annotation.</title>
        <authorList>
            <consortium name="The Broad Institute Genomics Platform"/>
            <consortium name="The Broad Institute Genome Sequencing Center for Infectious Disease"/>
            <person name="Wu L."/>
            <person name="Ma J."/>
        </authorList>
    </citation>
    <scope>NUCLEOTIDE SEQUENCE [LARGE SCALE GENOMIC DNA]</scope>
    <source>
        <strain evidence="2">KACC 13778</strain>
    </source>
</reference>
<name>A0ABW0N525_9ACTN</name>
<dbReference type="Proteomes" id="UP001595956">
    <property type="component" value="Unassembled WGS sequence"/>
</dbReference>
<evidence type="ECO:0000313" key="2">
    <source>
        <dbReference type="Proteomes" id="UP001595956"/>
    </source>
</evidence>
<gene>
    <name evidence="1" type="ORF">ACFPKY_20775</name>
</gene>
<dbReference type="RefSeq" id="WP_345181458.1">
    <property type="nucleotide sequence ID" value="NZ_BAABFQ010000009.1"/>
</dbReference>
<evidence type="ECO:0000313" key="1">
    <source>
        <dbReference type="EMBL" id="MFC5495555.1"/>
    </source>
</evidence>
<sequence length="46" mass="5095">MTHAPLPDLPSGQELEAAWRGVETVLRARRRIVVVAHTEELTCSPT</sequence>